<protein>
    <recommendedName>
        <fullName evidence="15">Lysosomal dipeptide transporter MFSD1</fullName>
    </recommendedName>
    <alternativeName>
        <fullName evidence="16">Major facilitator superfamily domain-containing protein 1</fullName>
    </alternativeName>
</protein>
<dbReference type="GO" id="GO:0022857">
    <property type="term" value="F:transmembrane transporter activity"/>
    <property type="evidence" value="ECO:0007669"/>
    <property type="project" value="InterPro"/>
</dbReference>
<comment type="function">
    <text evidence="17">Lysosomal dipeptide uniporter that selectively exports lysine, arginine or histidine-containing dipeptides with a net positive charge from the lysosome lumen into the cytosol. Could play a role in a specific type of protein O-glycosylation indirectly regulating macrophages migration and tissue invasion. Also essential for liver homeostasis.</text>
</comment>
<feature type="transmembrane region" description="Helical" evidence="20">
    <location>
        <begin position="332"/>
        <end position="352"/>
    </location>
</feature>
<dbReference type="OMA" id="DYEPAVW"/>
<feature type="transmembrane region" description="Helical" evidence="20">
    <location>
        <begin position="304"/>
        <end position="325"/>
    </location>
</feature>
<dbReference type="InterPro" id="IPR011701">
    <property type="entry name" value="MFS"/>
</dbReference>
<evidence type="ECO:0000256" key="13">
    <source>
        <dbReference type="ARBA" id="ARBA00044919"/>
    </source>
</evidence>
<evidence type="ECO:0000256" key="10">
    <source>
        <dbReference type="ARBA" id="ARBA00044900"/>
    </source>
</evidence>
<dbReference type="VEuPathDB" id="FungiDB:M747DRAFT_236036"/>
<dbReference type="CDD" id="cd06174">
    <property type="entry name" value="MFS"/>
    <property type="match status" value="1"/>
</dbReference>
<accession>A0A100IAB8</accession>
<evidence type="ECO:0000256" key="16">
    <source>
        <dbReference type="ARBA" id="ARBA00045018"/>
    </source>
</evidence>
<dbReference type="Proteomes" id="UP000068243">
    <property type="component" value="Unassembled WGS sequence"/>
</dbReference>
<comment type="catalytic activity">
    <reaction evidence="5">
        <text>L-alpha-aminoacyl-L-histidine(out) = L-alpha-aminoacyl-L-histidine(in)</text>
        <dbReference type="Rhea" id="RHEA:79375"/>
        <dbReference type="ChEBI" id="CHEBI:229967"/>
    </reaction>
</comment>
<evidence type="ECO:0000256" key="2">
    <source>
        <dbReference type="ARBA" id="ARBA00044876"/>
    </source>
</evidence>
<comment type="catalytic activity">
    <reaction evidence="6">
        <text>L-lysyl-L-alpha-amino acid(out) = L-lysyl-L-alpha-amino acid(in)</text>
        <dbReference type="Rhea" id="RHEA:79387"/>
        <dbReference type="ChEBI" id="CHEBI:229965"/>
    </reaction>
</comment>
<dbReference type="InterPro" id="IPR020846">
    <property type="entry name" value="MFS_dom"/>
</dbReference>
<dbReference type="VEuPathDB" id="FungiDB:ATCC64974_78690"/>
<evidence type="ECO:0000256" key="12">
    <source>
        <dbReference type="ARBA" id="ARBA00044912"/>
    </source>
</evidence>
<evidence type="ECO:0000256" key="5">
    <source>
        <dbReference type="ARBA" id="ARBA00044884"/>
    </source>
</evidence>
<keyword evidence="20" id="KW-0472">Membrane</keyword>
<evidence type="ECO:0000256" key="6">
    <source>
        <dbReference type="ARBA" id="ARBA00044891"/>
    </source>
</evidence>
<evidence type="ECO:0000259" key="21">
    <source>
        <dbReference type="PROSITE" id="PS50850"/>
    </source>
</evidence>
<gene>
    <name evidence="22" type="ORF">ABL_02216</name>
</gene>
<evidence type="ECO:0000256" key="3">
    <source>
        <dbReference type="ARBA" id="ARBA00044878"/>
    </source>
</evidence>
<dbReference type="SUPFAM" id="SSF103473">
    <property type="entry name" value="MFS general substrate transporter"/>
    <property type="match status" value="1"/>
</dbReference>
<feature type="region of interest" description="Disordered" evidence="19">
    <location>
        <begin position="1"/>
        <end position="33"/>
    </location>
</feature>
<evidence type="ECO:0000256" key="8">
    <source>
        <dbReference type="ARBA" id="ARBA00044898"/>
    </source>
</evidence>
<dbReference type="GO" id="GO:0016020">
    <property type="term" value="C:membrane"/>
    <property type="evidence" value="ECO:0007669"/>
    <property type="project" value="UniProtKB-SubCell"/>
</dbReference>
<comment type="catalytic activity">
    <reaction evidence="4">
        <text>L-alpha-aminoacyl-L-arginine(out) = L-alpha-aminoacyl-L-arginine(in)</text>
        <dbReference type="Rhea" id="RHEA:79367"/>
        <dbReference type="ChEBI" id="CHEBI:229968"/>
    </reaction>
</comment>
<evidence type="ECO:0000256" key="15">
    <source>
        <dbReference type="ARBA" id="ARBA00044985"/>
    </source>
</evidence>
<comment type="catalytic activity">
    <reaction evidence="14">
        <text>L-lysyl-glycine(out) = L-lysyl-glycine(in)</text>
        <dbReference type="Rhea" id="RHEA:79407"/>
        <dbReference type="ChEBI" id="CHEBI:191202"/>
    </reaction>
</comment>
<dbReference type="PaxDb" id="5061-CADANGAP00003895"/>
<sequence length="1004" mass="111119">MATDKKVTEVTTAEPTSSGSFHSTDNNTVMDNADGKRPPPLLAKLIAVFVISCISFGSHWSSGVVGAMKSTLKKQMHITNTQFSLLEASENFMATVLLLPGGIVTDRVGGARMIVYGNIVYTIGSILVAAATTVRSFKFMVGGRIILSLGDIATQTAQYKMFSSWFPPSNGFASTLGFELAIGKIGGFVGKSTANIIAKNTGNFAWVFWTSVFMNLFTNAATCFFWLFNRYCEKHFRGREDKATQETLTEKNKKFELRKMFQLPWMFWAILAFSMFQTSTASVFSSNATELAEKRFNVDAIKAGWYSSLAQYAGFFLVPCLGVFIDILGHRASVLCVCGLGIFIAMVLVNFAESKQGTAAAFGMYAVAVSLGPTSIIDGIRTTLWHQSVFGSAYALKVTMNNAMTIIIGIITGALQDADNDSYRRSVRVYLFLAICCAIVSIVLLIGSIIGRDLAPLQWTRKRRMASGAEYIGKLREHHLVTHYQRSRMISICCFTDLPDKIAGDTLVPMRLPPEIIQLIIESIIPPDPPVAYPDFSGEIDTLVNLTLVSRFTCQIARRLLINHCLLIDDEWLLGHLLECEPPELVNRRPNDTGAQVQKSTAAGLVLVLEEPDRLPVARDIETLSFHLCHRLTRLVIDLPLRFYNPSVPELEVRPMLREAFKRLTLLEEFCSAADDLCLDTQKLPYIWETPSDQLEEADYEPAVWSLWPRLRRLALCEVDVTSMQFIGGLRRCSNLTHLVLVAPSGLDRDVRSGWQSTDFLPSLERLLIADSADEFEMVNGKDHLGDDKGFVRQLFHCYKSRESGKQRSNSKDEESVEFDSLVKKIAFPVPNYRKGDDDIICHGWLLDASIDGTIWTEPYGIGNQTMVAEARCGQSASGLRGNAAGVSNPSAHLHLHFRLTNPHWLGNLRDSSTLLIADSGGASPSEPFSAPLLDFSRSFFSSQEINGPDPAGVDDSRSKLSCKRPSNTPTPHGSGHFCLVPLPTTEPWTEYGVVNFARQSFIA</sequence>
<evidence type="ECO:0000256" key="1">
    <source>
        <dbReference type="ARBA" id="ARBA00004141"/>
    </source>
</evidence>
<evidence type="ECO:0000256" key="18">
    <source>
        <dbReference type="ARBA" id="ARBA00046376"/>
    </source>
</evidence>
<dbReference type="AlphaFoldDB" id="A0A100IAB8"/>
<feature type="transmembrane region" description="Helical" evidence="20">
    <location>
        <begin position="263"/>
        <end position="284"/>
    </location>
</feature>
<comment type="catalytic activity">
    <reaction evidence="3">
        <text>L-histidyl-glycine(out) = L-histidyl-glycine(in)</text>
        <dbReference type="Rhea" id="RHEA:79395"/>
        <dbReference type="ChEBI" id="CHEBI:229957"/>
    </reaction>
</comment>
<evidence type="ECO:0000256" key="19">
    <source>
        <dbReference type="SAM" id="MobiDB-lite"/>
    </source>
</evidence>
<dbReference type="PROSITE" id="PS50850">
    <property type="entry name" value="MFS"/>
    <property type="match status" value="1"/>
</dbReference>
<comment type="catalytic activity">
    <reaction evidence="10">
        <text>L-lysyl-L-lysine(out) = L-lysyl-L-lysine(in)</text>
        <dbReference type="Rhea" id="RHEA:79403"/>
        <dbReference type="ChEBI" id="CHEBI:229956"/>
    </reaction>
</comment>
<organism evidence="22 23">
    <name type="scientific">Aspergillus niger</name>
    <dbReference type="NCBI Taxonomy" id="5061"/>
    <lineage>
        <taxon>Eukaryota</taxon>
        <taxon>Fungi</taxon>
        <taxon>Dikarya</taxon>
        <taxon>Ascomycota</taxon>
        <taxon>Pezizomycotina</taxon>
        <taxon>Eurotiomycetes</taxon>
        <taxon>Eurotiomycetidae</taxon>
        <taxon>Eurotiales</taxon>
        <taxon>Aspergillaceae</taxon>
        <taxon>Aspergillus</taxon>
        <taxon>Aspergillus subgen. Circumdati</taxon>
    </lineage>
</organism>
<feature type="compositionally biased region" description="Polar residues" evidence="19">
    <location>
        <begin position="9"/>
        <end position="30"/>
    </location>
</feature>
<keyword evidence="20" id="KW-1133">Transmembrane helix</keyword>
<dbReference type="EMBL" id="BCMY01000003">
    <property type="protein sequence ID" value="GAQ37605.1"/>
    <property type="molecule type" value="Genomic_DNA"/>
</dbReference>
<name>A0A100IAB8_ASPNG</name>
<keyword evidence="20" id="KW-0812">Transmembrane</keyword>
<comment type="subunit">
    <text evidence="18">Homodimer. Interacts with lysosomal protein GLMP (via lumenal domain); the interaction starts while both proteins are still in the endoplasmic reticulum and is required for stabilization of MFSD1 in lysosomes but has no direct effect on its targeting to lysosomes or transporter activity.</text>
</comment>
<comment type="catalytic activity">
    <reaction evidence="13">
        <text>L-alanyl-L-lysine(out) = L-alanyl-L-lysine(in)</text>
        <dbReference type="Rhea" id="RHEA:79415"/>
        <dbReference type="ChEBI" id="CHEBI:192470"/>
    </reaction>
</comment>
<dbReference type="Gene3D" id="1.20.1250.20">
    <property type="entry name" value="MFS general substrate transporter like domains"/>
    <property type="match status" value="1"/>
</dbReference>
<dbReference type="OrthoDB" id="424834at2759"/>
<comment type="catalytic activity">
    <reaction evidence="9">
        <text>L-arginyl-L-alpha-amino acid(out) = L-arginyl-L-alpha-amino acid(in)</text>
        <dbReference type="Rhea" id="RHEA:79371"/>
        <dbReference type="ChEBI" id="CHEBI:84315"/>
    </reaction>
</comment>
<comment type="catalytic activity">
    <reaction evidence="2">
        <text>L-lysyl-L-alanine(out) = L-lysyl-L-alanine(in)</text>
        <dbReference type="Rhea" id="RHEA:79399"/>
        <dbReference type="ChEBI" id="CHEBI:229954"/>
    </reaction>
</comment>
<evidence type="ECO:0000256" key="7">
    <source>
        <dbReference type="ARBA" id="ARBA00044893"/>
    </source>
</evidence>
<dbReference type="VEuPathDB" id="FungiDB:An04g02720"/>
<feature type="region of interest" description="Disordered" evidence="19">
    <location>
        <begin position="947"/>
        <end position="977"/>
    </location>
</feature>
<evidence type="ECO:0000256" key="4">
    <source>
        <dbReference type="ARBA" id="ARBA00044881"/>
    </source>
</evidence>
<dbReference type="Pfam" id="PF07690">
    <property type="entry name" value="MFS_1"/>
    <property type="match status" value="1"/>
</dbReference>
<comment type="catalytic activity">
    <reaction evidence="11">
        <text>L-arginyl-glycine(out) = L-arginyl-glycine(in)</text>
        <dbReference type="Rhea" id="RHEA:79391"/>
        <dbReference type="ChEBI" id="CHEBI:229955"/>
    </reaction>
</comment>
<dbReference type="PANTHER" id="PTHR23512:SF12">
    <property type="entry name" value="TRANSPORTER, PUTATIVE (AFU_ORTHOLOGUE AFUA_4G00260)-RELATED"/>
    <property type="match status" value="1"/>
</dbReference>
<feature type="transmembrane region" description="Helical" evidence="20">
    <location>
        <begin position="113"/>
        <end position="134"/>
    </location>
</feature>
<dbReference type="PANTHER" id="PTHR23512">
    <property type="entry name" value="MAJOR FACILITATOR SUPERFAMILY DOMAIN-CONTAINING PROTEIN 1"/>
    <property type="match status" value="1"/>
</dbReference>
<proteinExistence type="predicted"/>
<comment type="catalytic activity">
    <reaction evidence="7">
        <text>L-alpha-aminoacyl-L-lysine(out) = L-alpha-aminoacyl-L-lysine(in)</text>
        <dbReference type="Rhea" id="RHEA:79383"/>
        <dbReference type="ChEBI" id="CHEBI:229966"/>
    </reaction>
</comment>
<evidence type="ECO:0000313" key="22">
    <source>
        <dbReference type="EMBL" id="GAQ37605.1"/>
    </source>
</evidence>
<feature type="transmembrane region" description="Helical" evidence="20">
    <location>
        <begin position="431"/>
        <end position="455"/>
    </location>
</feature>
<feature type="transmembrane region" description="Helical" evidence="20">
    <location>
        <begin position="389"/>
        <end position="411"/>
    </location>
</feature>
<feature type="transmembrane region" description="Helical" evidence="20">
    <location>
        <begin position="206"/>
        <end position="228"/>
    </location>
</feature>
<feature type="transmembrane region" description="Helical" evidence="20">
    <location>
        <begin position="45"/>
        <end position="68"/>
    </location>
</feature>
<evidence type="ECO:0000256" key="14">
    <source>
        <dbReference type="ARBA" id="ARBA00044924"/>
    </source>
</evidence>
<comment type="caution">
    <text evidence="22">The sequence shown here is derived from an EMBL/GenBank/DDBJ whole genome shotgun (WGS) entry which is preliminary data.</text>
</comment>
<dbReference type="InterPro" id="IPR036259">
    <property type="entry name" value="MFS_trans_sf"/>
</dbReference>
<evidence type="ECO:0000256" key="20">
    <source>
        <dbReference type="SAM" id="Phobius"/>
    </source>
</evidence>
<reference evidence="23" key="1">
    <citation type="journal article" date="2016" name="Genome Announc.">
        <title>Draft genome sequence of Aspergillus niger strain An76.</title>
        <authorList>
            <person name="Gong W."/>
            <person name="Cheng Z."/>
            <person name="Zhang H."/>
            <person name="Liu L."/>
            <person name="Gao P."/>
            <person name="Wang L."/>
        </authorList>
    </citation>
    <scope>NUCLEOTIDE SEQUENCE [LARGE SCALE GENOMIC DNA]</scope>
    <source>
        <strain evidence="23">An76</strain>
    </source>
</reference>
<evidence type="ECO:0000313" key="23">
    <source>
        <dbReference type="Proteomes" id="UP000068243"/>
    </source>
</evidence>
<feature type="domain" description="Major facilitator superfamily (MFS) profile" evidence="21">
    <location>
        <begin position="47"/>
        <end position="452"/>
    </location>
</feature>
<comment type="subcellular location">
    <subcellularLocation>
        <location evidence="1">Membrane</location>
        <topology evidence="1">Multi-pass membrane protein</topology>
    </subcellularLocation>
</comment>
<evidence type="ECO:0000256" key="17">
    <source>
        <dbReference type="ARBA" id="ARBA00045709"/>
    </source>
</evidence>
<dbReference type="InterPro" id="IPR052187">
    <property type="entry name" value="MFSD1"/>
</dbReference>
<comment type="catalytic activity">
    <reaction evidence="12">
        <text>L-histidyl-L-alpha-amino acid(out) = L-histidyl-L-alpha-amino acid(in)</text>
        <dbReference type="Rhea" id="RHEA:79379"/>
        <dbReference type="ChEBI" id="CHEBI:229964"/>
    </reaction>
</comment>
<evidence type="ECO:0000256" key="9">
    <source>
        <dbReference type="ARBA" id="ARBA00044899"/>
    </source>
</evidence>
<evidence type="ECO:0000256" key="11">
    <source>
        <dbReference type="ARBA" id="ARBA00044903"/>
    </source>
</evidence>
<dbReference type="VEuPathDB" id="FungiDB:ASPNIDRAFT2_1093825"/>
<comment type="catalytic activity">
    <reaction evidence="8">
        <text>L-aspartyl-L-lysine(out) = L-aspartyl-L-lysine(in)</text>
        <dbReference type="Rhea" id="RHEA:79411"/>
        <dbReference type="ChEBI" id="CHEBI:229953"/>
    </reaction>
</comment>
<dbReference type="VEuPathDB" id="FungiDB:ATCC64974_78680"/>